<dbReference type="PROSITE" id="PS50600">
    <property type="entry name" value="ULP_PROTEASE"/>
    <property type="match status" value="1"/>
</dbReference>
<feature type="compositionally biased region" description="Basic and acidic residues" evidence="5">
    <location>
        <begin position="108"/>
        <end position="117"/>
    </location>
</feature>
<dbReference type="GO" id="GO:0005634">
    <property type="term" value="C:nucleus"/>
    <property type="evidence" value="ECO:0007669"/>
    <property type="project" value="TreeGrafter"/>
</dbReference>
<accession>A0A164UJ23</accession>
<feature type="region of interest" description="Disordered" evidence="5">
    <location>
        <begin position="191"/>
        <end position="226"/>
    </location>
</feature>
<keyword evidence="8" id="KW-1185">Reference proteome</keyword>
<keyword evidence="3" id="KW-0378">Hydrolase</keyword>
<dbReference type="PANTHER" id="PTHR12606">
    <property type="entry name" value="SENTRIN/SUMO-SPECIFIC PROTEASE"/>
    <property type="match status" value="1"/>
</dbReference>
<evidence type="ECO:0000256" key="5">
    <source>
        <dbReference type="SAM" id="MobiDB-lite"/>
    </source>
</evidence>
<comment type="similarity">
    <text evidence="1">Belongs to the peptidase C48 family.</text>
</comment>
<sequence length="517" mass="59382">MTSLKRSASPDFSSSARPTKAPRVESSPNSPTLTTRWKGLVYDWCTLIVETINQSFYYLPPMTQLLQPSGTATITQMPLESEASLSSDHSTTQSSSSSDASNKNSSQEVDRVSEHPPRWIRPSRPRVLVGQQGIHKARKPREHIHAQLHKEHVREHMRKELYNLERAKGYSSDFSTFKAFLDYKARVEDLSRLPSSPTPSASFYAPLDSQSSRPRNVGAESHTTEGLRRALERARDSLNAPGPAKPFLPTLDQLRISDRQADERIERRLRPKTIVRIPESLPPAEAAEAERLLSDRKFSAKFAREQVAHKDLTRLQPGQWLNDEIINFYGALIMSRSEALENSKENVDRKGKGKASAIRVHYFNTYFWTKLLTGYTQSKLNKWTKKVDIFAKDVVIIPVNHSNMHWTAAAINFRKKRIESYDSLGGPRPEVFKKLRSYLQDEHRDKKKKDFDFTGWQDYCPEDTPRQENGVDCGVFTMQFLETIARGEEHFPFGQKNMRFMRQRMVLEISRTKLADR</sequence>
<dbReference type="GO" id="GO:0080090">
    <property type="term" value="P:regulation of primary metabolic process"/>
    <property type="evidence" value="ECO:0007669"/>
    <property type="project" value="UniProtKB-ARBA"/>
</dbReference>
<evidence type="ECO:0000256" key="3">
    <source>
        <dbReference type="ARBA" id="ARBA00022801"/>
    </source>
</evidence>
<feature type="compositionally biased region" description="Low complexity" evidence="5">
    <location>
        <begin position="83"/>
        <end position="107"/>
    </location>
</feature>
<organism evidence="7 8">
    <name type="scientific">Sistotremastrum niveocremeum HHB9708</name>
    <dbReference type="NCBI Taxonomy" id="1314777"/>
    <lineage>
        <taxon>Eukaryota</taxon>
        <taxon>Fungi</taxon>
        <taxon>Dikarya</taxon>
        <taxon>Basidiomycota</taxon>
        <taxon>Agaricomycotina</taxon>
        <taxon>Agaricomycetes</taxon>
        <taxon>Sistotremastrales</taxon>
        <taxon>Sistotremastraceae</taxon>
        <taxon>Sertulicium</taxon>
        <taxon>Sertulicium niveocremeum</taxon>
    </lineage>
</organism>
<dbReference type="GO" id="GO:0016929">
    <property type="term" value="F:deSUMOylase activity"/>
    <property type="evidence" value="ECO:0007669"/>
    <property type="project" value="TreeGrafter"/>
</dbReference>
<protein>
    <submittedName>
        <fullName evidence="7">Cysteine proteinase</fullName>
    </submittedName>
</protein>
<keyword evidence="4" id="KW-0788">Thiol protease</keyword>
<dbReference type="FunFam" id="3.40.395.10:FF:000001">
    <property type="entry name" value="Sentrin-specific protease 1"/>
    <property type="match status" value="1"/>
</dbReference>
<dbReference type="InterPro" id="IPR003653">
    <property type="entry name" value="Peptidase_C48_C"/>
</dbReference>
<dbReference type="GO" id="GO:0060255">
    <property type="term" value="P:regulation of macromolecule metabolic process"/>
    <property type="evidence" value="ECO:0007669"/>
    <property type="project" value="UniProtKB-ARBA"/>
</dbReference>
<evidence type="ECO:0000313" key="7">
    <source>
        <dbReference type="EMBL" id="KZS93277.1"/>
    </source>
</evidence>
<dbReference type="Pfam" id="PF02902">
    <property type="entry name" value="Peptidase_C48"/>
    <property type="match status" value="1"/>
</dbReference>
<feature type="region of interest" description="Disordered" evidence="5">
    <location>
        <begin position="1"/>
        <end position="32"/>
    </location>
</feature>
<keyword evidence="2" id="KW-0645">Protease</keyword>
<evidence type="ECO:0000313" key="8">
    <source>
        <dbReference type="Proteomes" id="UP000076722"/>
    </source>
</evidence>
<dbReference type="EMBL" id="KV419407">
    <property type="protein sequence ID" value="KZS93277.1"/>
    <property type="molecule type" value="Genomic_DNA"/>
</dbReference>
<feature type="compositionally biased region" description="Polar residues" evidence="5">
    <location>
        <begin position="1"/>
        <end position="17"/>
    </location>
</feature>
<feature type="domain" description="Ubiquitin-like protease family profile" evidence="6">
    <location>
        <begin position="305"/>
        <end position="484"/>
    </location>
</feature>
<dbReference type="Gene3D" id="3.40.395.10">
    <property type="entry name" value="Adenoviral Proteinase, Chain A"/>
    <property type="match status" value="1"/>
</dbReference>
<dbReference type="Proteomes" id="UP000076722">
    <property type="component" value="Unassembled WGS sequence"/>
</dbReference>
<evidence type="ECO:0000256" key="1">
    <source>
        <dbReference type="ARBA" id="ARBA00005234"/>
    </source>
</evidence>
<proteinExistence type="inferred from homology"/>
<dbReference type="STRING" id="1314777.A0A164UJ23"/>
<dbReference type="SUPFAM" id="SSF54001">
    <property type="entry name" value="Cysteine proteinases"/>
    <property type="match status" value="1"/>
</dbReference>
<name>A0A164UJ23_9AGAM</name>
<dbReference type="PANTHER" id="PTHR12606:SF141">
    <property type="entry name" value="GH15225P-RELATED"/>
    <property type="match status" value="1"/>
</dbReference>
<gene>
    <name evidence="7" type="ORF">SISNIDRAFT_454421</name>
</gene>
<dbReference type="InterPro" id="IPR038765">
    <property type="entry name" value="Papain-like_cys_pep_sf"/>
</dbReference>
<evidence type="ECO:0000259" key="6">
    <source>
        <dbReference type="PROSITE" id="PS50600"/>
    </source>
</evidence>
<feature type="region of interest" description="Disordered" evidence="5">
    <location>
        <begin position="81"/>
        <end position="126"/>
    </location>
</feature>
<dbReference type="GO" id="GO:0006508">
    <property type="term" value="P:proteolysis"/>
    <property type="evidence" value="ECO:0007669"/>
    <property type="project" value="UniProtKB-KW"/>
</dbReference>
<evidence type="ECO:0000256" key="2">
    <source>
        <dbReference type="ARBA" id="ARBA00022670"/>
    </source>
</evidence>
<dbReference type="GO" id="GO:0016926">
    <property type="term" value="P:protein desumoylation"/>
    <property type="evidence" value="ECO:0007669"/>
    <property type="project" value="TreeGrafter"/>
</dbReference>
<dbReference type="AlphaFoldDB" id="A0A164UJ23"/>
<reference evidence="7 8" key="1">
    <citation type="journal article" date="2016" name="Mol. Biol. Evol.">
        <title>Comparative Genomics of Early-Diverging Mushroom-Forming Fungi Provides Insights into the Origins of Lignocellulose Decay Capabilities.</title>
        <authorList>
            <person name="Nagy L.G."/>
            <person name="Riley R."/>
            <person name="Tritt A."/>
            <person name="Adam C."/>
            <person name="Daum C."/>
            <person name="Floudas D."/>
            <person name="Sun H."/>
            <person name="Yadav J.S."/>
            <person name="Pangilinan J."/>
            <person name="Larsson K.H."/>
            <person name="Matsuura K."/>
            <person name="Barry K."/>
            <person name="Labutti K."/>
            <person name="Kuo R."/>
            <person name="Ohm R.A."/>
            <person name="Bhattacharya S.S."/>
            <person name="Shirouzu T."/>
            <person name="Yoshinaga Y."/>
            <person name="Martin F.M."/>
            <person name="Grigoriev I.V."/>
            <person name="Hibbett D.S."/>
        </authorList>
    </citation>
    <scope>NUCLEOTIDE SEQUENCE [LARGE SCALE GENOMIC DNA]</scope>
    <source>
        <strain evidence="7 8">HHB9708</strain>
    </source>
</reference>
<dbReference type="OrthoDB" id="1939479at2759"/>
<evidence type="ECO:0000256" key="4">
    <source>
        <dbReference type="ARBA" id="ARBA00022807"/>
    </source>
</evidence>